<evidence type="ECO:0000256" key="5">
    <source>
        <dbReference type="SAM" id="MobiDB-lite"/>
    </source>
</evidence>
<proteinExistence type="predicted"/>
<dbReference type="STRING" id="1245745.A0A0A2VB70"/>
<dbReference type="InterPro" id="IPR008253">
    <property type="entry name" value="Marvel"/>
</dbReference>
<protein>
    <recommendedName>
        <fullName evidence="7">MARVEL domain-containing protein</fullName>
    </recommendedName>
</protein>
<evidence type="ECO:0000256" key="6">
    <source>
        <dbReference type="SAM" id="Phobius"/>
    </source>
</evidence>
<organism evidence="8 9">
    <name type="scientific">Beauveria bassiana D1-5</name>
    <dbReference type="NCBI Taxonomy" id="1245745"/>
    <lineage>
        <taxon>Eukaryota</taxon>
        <taxon>Fungi</taxon>
        <taxon>Dikarya</taxon>
        <taxon>Ascomycota</taxon>
        <taxon>Pezizomycotina</taxon>
        <taxon>Sordariomycetes</taxon>
        <taxon>Hypocreomycetidae</taxon>
        <taxon>Hypocreales</taxon>
        <taxon>Cordycipitaceae</taxon>
        <taxon>Beauveria</taxon>
    </lineage>
</organism>
<sequence>MFQSTLRYLAFANHAIVWVSSLIVTGILSYFLNKYSAAHNTHIIYQEVIAVITLALWTFGMILPLISKYGGHLWPINLALSYLWLTSFIFSAQDWSRGYCRRYSYVYGFSRCGLKKTVIAFNFLAFFFLLCNAIIESRLWHEWRNERVVTPTSNGRKRPDTATSVRADTPAQDTV</sequence>
<keyword evidence="4 6" id="KW-0472">Membrane</keyword>
<reference evidence="8 9" key="1">
    <citation type="submission" date="2012-10" db="EMBL/GenBank/DDBJ databases">
        <title>Genome sequencing and analysis of entomopathogenic fungi Beauveria bassiana D1-5.</title>
        <authorList>
            <person name="Li Q."/>
            <person name="Wang L."/>
            <person name="Zhang Z."/>
            <person name="Wang Q."/>
            <person name="Ren J."/>
            <person name="Wang M."/>
            <person name="Xu W."/>
            <person name="Wang J."/>
            <person name="Lu Y."/>
            <person name="Du Q."/>
            <person name="Sun Z."/>
        </authorList>
    </citation>
    <scope>NUCLEOTIDE SEQUENCE [LARGE SCALE GENOMIC DNA]</scope>
    <source>
        <strain evidence="8 9">D1-5</strain>
    </source>
</reference>
<feature type="domain" description="MARVEL" evidence="7">
    <location>
        <begin position="18"/>
        <end position="134"/>
    </location>
</feature>
<dbReference type="eggNOG" id="ENOG502STK7">
    <property type="taxonomic scope" value="Eukaryota"/>
</dbReference>
<gene>
    <name evidence="8" type="ORF">BBAD15_g11196</name>
</gene>
<feature type="transmembrane region" description="Helical" evidence="6">
    <location>
        <begin position="12"/>
        <end position="32"/>
    </location>
</feature>
<feature type="transmembrane region" description="Helical" evidence="6">
    <location>
        <begin position="44"/>
        <end position="66"/>
    </location>
</feature>
<evidence type="ECO:0000256" key="4">
    <source>
        <dbReference type="ARBA" id="ARBA00023136"/>
    </source>
</evidence>
<feature type="compositionally biased region" description="Polar residues" evidence="5">
    <location>
        <begin position="161"/>
        <end position="175"/>
    </location>
</feature>
<comment type="caution">
    <text evidence="8">The sequence shown here is derived from an EMBL/GenBank/DDBJ whole genome shotgun (WGS) entry which is preliminary data.</text>
</comment>
<dbReference type="PANTHER" id="PTHR39608:SF2">
    <property type="entry name" value="MARVEL DOMAIN-CONTAINING PROTEIN"/>
    <property type="match status" value="1"/>
</dbReference>
<dbReference type="HOGENOM" id="CLU_099909_2_0_1"/>
<dbReference type="AlphaFoldDB" id="A0A0A2VB70"/>
<evidence type="ECO:0000256" key="2">
    <source>
        <dbReference type="ARBA" id="ARBA00022692"/>
    </source>
</evidence>
<evidence type="ECO:0000313" key="9">
    <source>
        <dbReference type="Proteomes" id="UP000030106"/>
    </source>
</evidence>
<dbReference type="PANTHER" id="PTHR39608">
    <property type="entry name" value="INTEGRAL MEMBRANE PROTEIN (AFU_ORTHOLOGUE AFUA_5G08640)"/>
    <property type="match status" value="1"/>
</dbReference>
<dbReference type="GO" id="GO:0016020">
    <property type="term" value="C:membrane"/>
    <property type="evidence" value="ECO:0007669"/>
    <property type="project" value="UniProtKB-SubCell"/>
</dbReference>
<accession>A0A0A2VB70</accession>
<comment type="subcellular location">
    <subcellularLocation>
        <location evidence="1">Membrane</location>
        <topology evidence="1">Multi-pass membrane protein</topology>
    </subcellularLocation>
</comment>
<dbReference type="OrthoDB" id="20872at2759"/>
<keyword evidence="2 6" id="KW-0812">Transmembrane</keyword>
<feature type="region of interest" description="Disordered" evidence="5">
    <location>
        <begin position="150"/>
        <end position="175"/>
    </location>
</feature>
<evidence type="ECO:0000313" key="8">
    <source>
        <dbReference type="EMBL" id="KGQ03592.1"/>
    </source>
</evidence>
<evidence type="ECO:0000256" key="1">
    <source>
        <dbReference type="ARBA" id="ARBA00004141"/>
    </source>
</evidence>
<dbReference type="EMBL" id="ANFO01001194">
    <property type="protein sequence ID" value="KGQ03592.1"/>
    <property type="molecule type" value="Genomic_DNA"/>
</dbReference>
<evidence type="ECO:0000259" key="7">
    <source>
        <dbReference type="Pfam" id="PF01284"/>
    </source>
</evidence>
<feature type="transmembrane region" description="Helical" evidence="6">
    <location>
        <begin position="113"/>
        <end position="135"/>
    </location>
</feature>
<evidence type="ECO:0000256" key="3">
    <source>
        <dbReference type="ARBA" id="ARBA00022989"/>
    </source>
</evidence>
<dbReference type="Pfam" id="PF01284">
    <property type="entry name" value="MARVEL"/>
    <property type="match status" value="1"/>
</dbReference>
<dbReference type="Proteomes" id="UP000030106">
    <property type="component" value="Unassembled WGS sequence"/>
</dbReference>
<keyword evidence="3 6" id="KW-1133">Transmembrane helix</keyword>
<feature type="transmembrane region" description="Helical" evidence="6">
    <location>
        <begin position="72"/>
        <end position="92"/>
    </location>
</feature>
<name>A0A0A2VB70_BEABA</name>